<dbReference type="Pfam" id="PF12802">
    <property type="entry name" value="MarR_2"/>
    <property type="match status" value="1"/>
</dbReference>
<dbReference type="EMBL" id="JBHRWO010000019">
    <property type="protein sequence ID" value="MFC3494551.1"/>
    <property type="molecule type" value="Genomic_DNA"/>
</dbReference>
<dbReference type="PROSITE" id="PS50995">
    <property type="entry name" value="HTH_MARR_2"/>
    <property type="match status" value="1"/>
</dbReference>
<evidence type="ECO:0000259" key="1">
    <source>
        <dbReference type="PROSITE" id="PS50995"/>
    </source>
</evidence>
<feature type="domain" description="HTH marR-type" evidence="1">
    <location>
        <begin position="20"/>
        <end position="152"/>
    </location>
</feature>
<dbReference type="PANTHER" id="PTHR33164">
    <property type="entry name" value="TRANSCRIPTIONAL REGULATOR, MARR FAMILY"/>
    <property type="match status" value="1"/>
</dbReference>
<accession>A0ABV7Q2K0</accession>
<dbReference type="RefSeq" id="WP_387978393.1">
    <property type="nucleotide sequence ID" value="NZ_JBHRWO010000019.1"/>
</dbReference>
<sequence length="161" mass="17459">MDTQDDLQFDRGEQMPERMRHQFSRLVGMTAAQAGRIAGRALGSVGAHRRHFMVLSALAEAGPASQAQLADRTGVFRSDLVAVLNELAEDGRIMRAPDPGDKRRNVITITEAGTERLGELDALLAQANEDMLAPLSAAERRQLFDLLGRVNAHMAGVPAES</sequence>
<dbReference type="InterPro" id="IPR000835">
    <property type="entry name" value="HTH_MarR-typ"/>
</dbReference>
<dbReference type="InterPro" id="IPR036388">
    <property type="entry name" value="WH-like_DNA-bd_sf"/>
</dbReference>
<dbReference type="PANTHER" id="PTHR33164:SF43">
    <property type="entry name" value="HTH-TYPE TRANSCRIPTIONAL REPRESSOR YETL"/>
    <property type="match status" value="1"/>
</dbReference>
<dbReference type="Proteomes" id="UP001595712">
    <property type="component" value="Unassembled WGS sequence"/>
</dbReference>
<gene>
    <name evidence="2" type="ORF">ACFO8M_18855</name>
</gene>
<dbReference type="InterPro" id="IPR036390">
    <property type="entry name" value="WH_DNA-bd_sf"/>
</dbReference>
<proteinExistence type="predicted"/>
<dbReference type="InterPro" id="IPR039422">
    <property type="entry name" value="MarR/SlyA-like"/>
</dbReference>
<dbReference type="PRINTS" id="PR00598">
    <property type="entry name" value="HTHMARR"/>
</dbReference>
<evidence type="ECO:0000313" key="2">
    <source>
        <dbReference type="EMBL" id="MFC3494551.1"/>
    </source>
</evidence>
<protein>
    <submittedName>
        <fullName evidence="2">MarR family winged helix-turn-helix transcriptional regulator</fullName>
    </submittedName>
</protein>
<reference evidence="3" key="1">
    <citation type="journal article" date="2019" name="Int. J. Syst. Evol. Microbiol.">
        <title>The Global Catalogue of Microorganisms (GCM) 10K type strain sequencing project: providing services to taxonomists for standard genome sequencing and annotation.</title>
        <authorList>
            <consortium name="The Broad Institute Genomics Platform"/>
            <consortium name="The Broad Institute Genome Sequencing Center for Infectious Disease"/>
            <person name="Wu L."/>
            <person name="Ma J."/>
        </authorList>
    </citation>
    <scope>NUCLEOTIDE SEQUENCE [LARGE SCALE GENOMIC DNA]</scope>
    <source>
        <strain evidence="3">CGMCC 4.7396</strain>
    </source>
</reference>
<dbReference type="SMART" id="SM00347">
    <property type="entry name" value="HTH_MARR"/>
    <property type="match status" value="1"/>
</dbReference>
<organism evidence="2 3">
    <name type="scientific">Glycomyces rhizosphaerae</name>
    <dbReference type="NCBI Taxonomy" id="2054422"/>
    <lineage>
        <taxon>Bacteria</taxon>
        <taxon>Bacillati</taxon>
        <taxon>Actinomycetota</taxon>
        <taxon>Actinomycetes</taxon>
        <taxon>Glycomycetales</taxon>
        <taxon>Glycomycetaceae</taxon>
        <taxon>Glycomyces</taxon>
    </lineage>
</organism>
<name>A0ABV7Q2K0_9ACTN</name>
<evidence type="ECO:0000313" key="3">
    <source>
        <dbReference type="Proteomes" id="UP001595712"/>
    </source>
</evidence>
<dbReference type="SUPFAM" id="SSF46785">
    <property type="entry name" value="Winged helix' DNA-binding domain"/>
    <property type="match status" value="1"/>
</dbReference>
<comment type="caution">
    <text evidence="2">The sequence shown here is derived from an EMBL/GenBank/DDBJ whole genome shotgun (WGS) entry which is preliminary data.</text>
</comment>
<dbReference type="Gene3D" id="1.10.10.10">
    <property type="entry name" value="Winged helix-like DNA-binding domain superfamily/Winged helix DNA-binding domain"/>
    <property type="match status" value="1"/>
</dbReference>
<keyword evidence="3" id="KW-1185">Reference proteome</keyword>